<sequence length="90" mass="10001">MHPTFSMFILPGSNLMRLFPVGLFEVQGLSWWGPDVDDLKGKHITGCVLMSSLMRLFPVGLFEVQGLSRWGPDVDDLTGKHITGCVGHSW</sequence>
<evidence type="ECO:0000313" key="3">
    <source>
        <dbReference type="Proteomes" id="UP000499080"/>
    </source>
</evidence>
<dbReference type="EMBL" id="BGPR01080296">
    <property type="protein sequence ID" value="GBL78140.1"/>
    <property type="molecule type" value="Genomic_DNA"/>
</dbReference>
<evidence type="ECO:0000313" key="1">
    <source>
        <dbReference type="EMBL" id="GBL78028.1"/>
    </source>
</evidence>
<organism evidence="2 3">
    <name type="scientific">Araneus ventricosus</name>
    <name type="common">Orbweaver spider</name>
    <name type="synonym">Epeira ventricosa</name>
    <dbReference type="NCBI Taxonomy" id="182803"/>
    <lineage>
        <taxon>Eukaryota</taxon>
        <taxon>Metazoa</taxon>
        <taxon>Ecdysozoa</taxon>
        <taxon>Arthropoda</taxon>
        <taxon>Chelicerata</taxon>
        <taxon>Arachnida</taxon>
        <taxon>Araneae</taxon>
        <taxon>Araneomorphae</taxon>
        <taxon>Entelegynae</taxon>
        <taxon>Araneoidea</taxon>
        <taxon>Araneidae</taxon>
        <taxon>Araneus</taxon>
    </lineage>
</organism>
<reference evidence="2 3" key="1">
    <citation type="journal article" date="2019" name="Sci. Rep.">
        <title>Orb-weaving spider Araneus ventricosus genome elucidates the spidroin gene catalogue.</title>
        <authorList>
            <person name="Kono N."/>
            <person name="Nakamura H."/>
            <person name="Ohtoshi R."/>
            <person name="Moran D.A.P."/>
            <person name="Shinohara A."/>
            <person name="Yoshida Y."/>
            <person name="Fujiwara M."/>
            <person name="Mori M."/>
            <person name="Tomita M."/>
            <person name="Arakawa K."/>
        </authorList>
    </citation>
    <scope>NUCLEOTIDE SEQUENCE [LARGE SCALE GENOMIC DNA]</scope>
</reference>
<accession>A0A4Y2AEI8</accession>
<protein>
    <submittedName>
        <fullName evidence="2">Uncharacterized protein</fullName>
    </submittedName>
</protein>
<dbReference type="EMBL" id="BGPR01080272">
    <property type="protein sequence ID" value="GBL78028.1"/>
    <property type="molecule type" value="Genomic_DNA"/>
</dbReference>
<gene>
    <name evidence="2" type="ORF">AVEN_222458_1</name>
    <name evidence="1" type="ORF">AVEN_52642_1</name>
</gene>
<keyword evidence="3" id="KW-1185">Reference proteome</keyword>
<evidence type="ECO:0000313" key="2">
    <source>
        <dbReference type="EMBL" id="GBL78140.1"/>
    </source>
</evidence>
<dbReference type="AlphaFoldDB" id="A0A4Y2AEI8"/>
<proteinExistence type="predicted"/>
<dbReference type="Proteomes" id="UP000499080">
    <property type="component" value="Unassembled WGS sequence"/>
</dbReference>
<comment type="caution">
    <text evidence="2">The sequence shown here is derived from an EMBL/GenBank/DDBJ whole genome shotgun (WGS) entry which is preliminary data.</text>
</comment>
<name>A0A4Y2AEI8_ARAVE</name>